<feature type="coiled-coil region" evidence="4">
    <location>
        <begin position="1"/>
        <end position="278"/>
    </location>
</feature>
<dbReference type="InParanoid" id="D2V7J3"/>
<dbReference type="OrthoDB" id="342264at2759"/>
<evidence type="ECO:0000256" key="2">
    <source>
        <dbReference type="ARBA" id="ARBA00022763"/>
    </source>
</evidence>
<dbReference type="PANTHER" id="PTHR23196:SF1">
    <property type="entry name" value="PAX-INTERACTING PROTEIN 1"/>
    <property type="match status" value="1"/>
</dbReference>
<dbReference type="SUPFAM" id="SSF52113">
    <property type="entry name" value="BRCT domain"/>
    <property type="match status" value="1"/>
</dbReference>
<feature type="compositionally biased region" description="Polar residues" evidence="5">
    <location>
        <begin position="298"/>
        <end position="307"/>
    </location>
</feature>
<reference evidence="7 8" key="1">
    <citation type="journal article" date="2010" name="Cell">
        <title>The genome of Naegleria gruberi illuminates early eukaryotic versatility.</title>
        <authorList>
            <person name="Fritz-Laylin L.K."/>
            <person name="Prochnik S.E."/>
            <person name="Ginger M.L."/>
            <person name="Dacks J.B."/>
            <person name="Carpenter M.L."/>
            <person name="Field M.C."/>
            <person name="Kuo A."/>
            <person name="Paredez A."/>
            <person name="Chapman J."/>
            <person name="Pham J."/>
            <person name="Shu S."/>
            <person name="Neupane R."/>
            <person name="Cipriano M."/>
            <person name="Mancuso J."/>
            <person name="Tu H."/>
            <person name="Salamov A."/>
            <person name="Lindquist E."/>
            <person name="Shapiro H."/>
            <person name="Lucas S."/>
            <person name="Grigoriev I.V."/>
            <person name="Cande W.Z."/>
            <person name="Fulton C."/>
            <person name="Rokhsar D.S."/>
            <person name="Dawson S.C."/>
        </authorList>
    </citation>
    <scope>NUCLEOTIDE SEQUENCE [LARGE SCALE GENOMIC DNA]</scope>
    <source>
        <strain evidence="7 8">NEG-M</strain>
    </source>
</reference>
<keyword evidence="3" id="KW-0539">Nucleus</keyword>
<dbReference type="Proteomes" id="UP000006671">
    <property type="component" value="Unassembled WGS sequence"/>
</dbReference>
<comment type="subcellular location">
    <subcellularLocation>
        <location evidence="1">Nucleus</location>
    </subcellularLocation>
</comment>
<feature type="region of interest" description="Disordered" evidence="5">
    <location>
        <begin position="278"/>
        <end position="317"/>
    </location>
</feature>
<organism evidence="8">
    <name type="scientific">Naegleria gruberi</name>
    <name type="common">Amoeba</name>
    <dbReference type="NCBI Taxonomy" id="5762"/>
    <lineage>
        <taxon>Eukaryota</taxon>
        <taxon>Discoba</taxon>
        <taxon>Heterolobosea</taxon>
        <taxon>Tetramitia</taxon>
        <taxon>Eutetramitia</taxon>
        <taxon>Vahlkampfiidae</taxon>
        <taxon>Naegleria</taxon>
    </lineage>
</organism>
<keyword evidence="8" id="KW-1185">Reference proteome</keyword>
<evidence type="ECO:0000313" key="8">
    <source>
        <dbReference type="Proteomes" id="UP000006671"/>
    </source>
</evidence>
<dbReference type="PROSITE" id="PS50172">
    <property type="entry name" value="BRCT"/>
    <property type="match status" value="1"/>
</dbReference>
<keyword evidence="2" id="KW-0227">DNA damage</keyword>
<evidence type="ECO:0000256" key="3">
    <source>
        <dbReference type="ARBA" id="ARBA00023242"/>
    </source>
</evidence>
<dbReference type="InterPro" id="IPR051579">
    <property type="entry name" value="DDR_Transcriptional_Reg"/>
</dbReference>
<dbReference type="InterPro" id="IPR036420">
    <property type="entry name" value="BRCT_dom_sf"/>
</dbReference>
<evidence type="ECO:0000256" key="4">
    <source>
        <dbReference type="SAM" id="Coils"/>
    </source>
</evidence>
<dbReference type="CDD" id="cd00027">
    <property type="entry name" value="BRCT"/>
    <property type="match status" value="1"/>
</dbReference>
<proteinExistence type="predicted"/>
<accession>D2V7J3</accession>
<dbReference type="SMART" id="SM00292">
    <property type="entry name" value="BRCT"/>
    <property type="match status" value="1"/>
</dbReference>
<dbReference type="PANTHER" id="PTHR23196">
    <property type="entry name" value="PAX TRANSCRIPTION ACTIVATION DOMAIN INTERACTING PROTEIN"/>
    <property type="match status" value="1"/>
</dbReference>
<gene>
    <name evidence="7" type="ORF">NAEGRDRAFT_78906</name>
</gene>
<dbReference type="AlphaFoldDB" id="D2V7J3"/>
<dbReference type="GO" id="GO:0006974">
    <property type="term" value="P:DNA damage response"/>
    <property type="evidence" value="ECO:0007669"/>
    <property type="project" value="UniProtKB-KW"/>
</dbReference>
<evidence type="ECO:0000313" key="7">
    <source>
        <dbReference type="EMBL" id="EFC47261.1"/>
    </source>
</evidence>
<dbReference type="VEuPathDB" id="AmoebaDB:NAEGRDRAFT_78906"/>
<dbReference type="Gene3D" id="3.40.50.10190">
    <property type="entry name" value="BRCT domain"/>
    <property type="match status" value="1"/>
</dbReference>
<dbReference type="GeneID" id="8849432"/>
<evidence type="ECO:0000259" key="6">
    <source>
        <dbReference type="PROSITE" id="PS50172"/>
    </source>
</evidence>
<feature type="domain" description="BRCT" evidence="6">
    <location>
        <begin position="323"/>
        <end position="412"/>
    </location>
</feature>
<dbReference type="EMBL" id="GG738855">
    <property type="protein sequence ID" value="EFC47261.1"/>
    <property type="molecule type" value="Genomic_DNA"/>
</dbReference>
<protein>
    <submittedName>
        <fullName evidence="7">Predicted protein</fullName>
    </submittedName>
</protein>
<dbReference type="STRING" id="5762.D2V7J3"/>
<dbReference type="Pfam" id="PF16770">
    <property type="entry name" value="RTT107_BRCT_5"/>
    <property type="match status" value="1"/>
</dbReference>
<sequence>MNEITSQIEALKSELSAATESHAIVLNEKTTLQNDIQILENDKNQLSIQLKEIQGHHESLQASILENEKQKQGLQTSLSEYEIKIAQNSEQINLLQAQIESLKQVETQLQNLKSENEQLQQQATSYTELLKKREGELTNQQEKEQQLLHQKEEEIKSIQTKYQESIKKRDVKLNNMESEIQELKKALESATSEKNLLNTTIEQQKKTFEDKLDDINTRHQEEKKNQEKLAASLTETLNEKNTLVEKLKSEKNALVEERSQLKAKEELLQTTIERYRAETEVESNNNKKKGVKRDSQDDTAPTSSSTMDPPKKKVKNDTPAKKEFKVIFSGFNDKIAKYTNAFKKTLEDYVKELGGVIVDDVDMGATHVVAPPGVRTIKVLQAAVAHIWIMNPEWLEECKKHSKLVDESSFGKLREEELFKGKNVGFTDAFKKECDNSKYKAQKRMTNAKTLVEGGSGAVTEMEEAELILVSAEESLSANGKTKRVFTWEGFLDYIFPKN</sequence>
<keyword evidence="4" id="KW-0175">Coiled coil</keyword>
<evidence type="ECO:0000256" key="5">
    <source>
        <dbReference type="SAM" id="MobiDB-lite"/>
    </source>
</evidence>
<evidence type="ECO:0000256" key="1">
    <source>
        <dbReference type="ARBA" id="ARBA00004123"/>
    </source>
</evidence>
<dbReference type="RefSeq" id="XP_002680005.1">
    <property type="nucleotide sequence ID" value="XM_002679959.1"/>
</dbReference>
<dbReference type="InterPro" id="IPR001357">
    <property type="entry name" value="BRCT_dom"/>
</dbReference>
<name>D2V7J3_NAEGR</name>
<dbReference type="KEGG" id="ngr:NAEGRDRAFT_78906"/>
<dbReference type="GO" id="GO:0044666">
    <property type="term" value="C:MLL3/4 complex"/>
    <property type="evidence" value="ECO:0007669"/>
    <property type="project" value="TreeGrafter"/>
</dbReference>
<dbReference type="eggNOG" id="ENOG502S7T6">
    <property type="taxonomic scope" value="Eukaryota"/>
</dbReference>